<dbReference type="SUPFAM" id="SSF56784">
    <property type="entry name" value="HAD-like"/>
    <property type="match status" value="1"/>
</dbReference>
<dbReference type="SFLD" id="SFLDS00003">
    <property type="entry name" value="Haloacid_Dehalogenase"/>
    <property type="match status" value="1"/>
</dbReference>
<organism evidence="1 2">
    <name type="scientific">Lactococcus fujiensis JCM 16395</name>
    <dbReference type="NCBI Taxonomy" id="1291764"/>
    <lineage>
        <taxon>Bacteria</taxon>
        <taxon>Bacillati</taxon>
        <taxon>Bacillota</taxon>
        <taxon>Bacilli</taxon>
        <taxon>Lactobacillales</taxon>
        <taxon>Streptococcaceae</taxon>
        <taxon>Lactococcus</taxon>
    </lineage>
</organism>
<dbReference type="Gene3D" id="1.10.150.240">
    <property type="entry name" value="Putative phosphatase, domain 2"/>
    <property type="match status" value="1"/>
</dbReference>
<proteinExistence type="predicted"/>
<reference evidence="1 2" key="1">
    <citation type="submission" date="2014-12" db="EMBL/GenBank/DDBJ databases">
        <title>Draft genome sequences of 10 type strains of Lactococcus.</title>
        <authorList>
            <person name="Sun Z."/>
            <person name="Zhong Z."/>
            <person name="Liu W."/>
            <person name="Zhang W."/>
            <person name="Zhang H."/>
        </authorList>
    </citation>
    <scope>NUCLEOTIDE SEQUENCE [LARGE SCALE GENOMIC DNA]</scope>
    <source>
        <strain evidence="1 2">JCM 16395</strain>
    </source>
</reference>
<gene>
    <name evidence="1" type="ORF">RT41_GL000173</name>
</gene>
<dbReference type="PANTHER" id="PTHR18901">
    <property type="entry name" value="2-DEOXYGLUCOSE-6-PHOSPHATE PHOSPHATASE 2"/>
    <property type="match status" value="1"/>
</dbReference>
<name>A0A2A5RPU7_9LACT</name>
<dbReference type="EMBL" id="JXJU01000001">
    <property type="protein sequence ID" value="PCS01409.1"/>
    <property type="molecule type" value="Genomic_DNA"/>
</dbReference>
<dbReference type="Gene3D" id="3.40.50.1000">
    <property type="entry name" value="HAD superfamily/HAD-like"/>
    <property type="match status" value="1"/>
</dbReference>
<keyword evidence="2" id="KW-1185">Reference proteome</keyword>
<evidence type="ECO:0000313" key="1">
    <source>
        <dbReference type="EMBL" id="PCS01409.1"/>
    </source>
</evidence>
<dbReference type="InterPro" id="IPR041492">
    <property type="entry name" value="HAD_2"/>
</dbReference>
<dbReference type="PANTHER" id="PTHR18901:SF38">
    <property type="entry name" value="PSEUDOURIDINE-5'-PHOSPHATASE"/>
    <property type="match status" value="1"/>
</dbReference>
<dbReference type="Proteomes" id="UP000218181">
    <property type="component" value="Unassembled WGS sequence"/>
</dbReference>
<dbReference type="SFLD" id="SFLDG01129">
    <property type="entry name" value="C1.5:_HAD__Beta-PGM__Phosphata"/>
    <property type="match status" value="1"/>
</dbReference>
<protein>
    <recommendedName>
        <fullName evidence="3">HAD family hydrolase</fullName>
    </recommendedName>
</protein>
<dbReference type="STRING" id="1291764.GCA_001311235_00341"/>
<dbReference type="NCBIfam" id="TIGR01509">
    <property type="entry name" value="HAD-SF-IA-v3"/>
    <property type="match status" value="1"/>
</dbReference>
<dbReference type="CDD" id="cd07505">
    <property type="entry name" value="HAD_BPGM-like"/>
    <property type="match status" value="1"/>
</dbReference>
<evidence type="ECO:0000313" key="2">
    <source>
        <dbReference type="Proteomes" id="UP000218181"/>
    </source>
</evidence>
<dbReference type="InterPro" id="IPR006439">
    <property type="entry name" value="HAD-SF_hydro_IA"/>
</dbReference>
<dbReference type="InterPro" id="IPR023198">
    <property type="entry name" value="PGP-like_dom2"/>
</dbReference>
<sequence length="224" mass="25585">MKIWYNVHMKHFKAVIFDMDGVLVDTESYYLNRRNEFFESHHISIEHMKNRDFIGGNLKDLWPMILGDNYTESKAKELGKAYRAYKDSIPLPYADLLFSDVKGTLDYLKKENYRIALASSSSMDDINTCIDTHHLRAYFEILLSGNDFAQSKPHPAIYQAAIQQLGIAPSDALVIEDSQNGIASGKDAGATVWAISDERFDMNQERADQRMSSLTEMIVQLKTM</sequence>
<comment type="caution">
    <text evidence="1">The sequence shown here is derived from an EMBL/GenBank/DDBJ whole genome shotgun (WGS) entry which is preliminary data.</text>
</comment>
<dbReference type="PRINTS" id="PR00413">
    <property type="entry name" value="HADHALOGNASE"/>
</dbReference>
<dbReference type="InterPro" id="IPR023214">
    <property type="entry name" value="HAD_sf"/>
</dbReference>
<accession>A0A2A5RPU7</accession>
<dbReference type="InterPro" id="IPR036412">
    <property type="entry name" value="HAD-like_sf"/>
</dbReference>
<evidence type="ECO:0008006" key="3">
    <source>
        <dbReference type="Google" id="ProtNLM"/>
    </source>
</evidence>
<dbReference type="Pfam" id="PF13419">
    <property type="entry name" value="HAD_2"/>
    <property type="match status" value="1"/>
</dbReference>
<dbReference type="AlphaFoldDB" id="A0A2A5RPU7"/>
<dbReference type="NCBIfam" id="TIGR01549">
    <property type="entry name" value="HAD-SF-IA-v1"/>
    <property type="match status" value="1"/>
</dbReference>
<dbReference type="SFLD" id="SFLDG01135">
    <property type="entry name" value="C1.5.6:_HAD__Beta-PGM__Phospha"/>
    <property type="match status" value="1"/>
</dbReference>